<gene>
    <name evidence="1" type="ORF">OC842_003545</name>
</gene>
<evidence type="ECO:0000313" key="1">
    <source>
        <dbReference type="EMBL" id="KAK0531679.1"/>
    </source>
</evidence>
<dbReference type="AlphaFoldDB" id="A0AAN6GB09"/>
<reference evidence="1" key="1">
    <citation type="journal article" date="2023" name="PhytoFront">
        <title>Draft Genome Resources of Seven Strains of Tilletia horrida, Causal Agent of Kernel Smut of Rice.</title>
        <authorList>
            <person name="Khanal S."/>
            <person name="Antony Babu S."/>
            <person name="Zhou X.G."/>
        </authorList>
    </citation>
    <scope>NUCLEOTIDE SEQUENCE</scope>
    <source>
        <strain evidence="1">TX3</strain>
    </source>
</reference>
<keyword evidence="2" id="KW-1185">Reference proteome</keyword>
<accession>A0AAN6GB09</accession>
<comment type="caution">
    <text evidence="1">The sequence shown here is derived from an EMBL/GenBank/DDBJ whole genome shotgun (WGS) entry which is preliminary data.</text>
</comment>
<protein>
    <recommendedName>
        <fullName evidence="3">Anaphase-promoting complex subunit 5</fullName>
    </recommendedName>
</protein>
<name>A0AAN6GB09_9BASI</name>
<dbReference type="EMBL" id="JAPDMQ010000179">
    <property type="protein sequence ID" value="KAK0531679.1"/>
    <property type="molecule type" value="Genomic_DNA"/>
</dbReference>
<dbReference type="Gene3D" id="1.25.40.10">
    <property type="entry name" value="Tetratricopeptide repeat domain"/>
    <property type="match status" value="1"/>
</dbReference>
<dbReference type="InterPro" id="IPR011990">
    <property type="entry name" value="TPR-like_helical_dom_sf"/>
</dbReference>
<evidence type="ECO:0000313" key="2">
    <source>
        <dbReference type="Proteomes" id="UP001176521"/>
    </source>
</evidence>
<organism evidence="1 2">
    <name type="scientific">Tilletia horrida</name>
    <dbReference type="NCBI Taxonomy" id="155126"/>
    <lineage>
        <taxon>Eukaryota</taxon>
        <taxon>Fungi</taxon>
        <taxon>Dikarya</taxon>
        <taxon>Basidiomycota</taxon>
        <taxon>Ustilaginomycotina</taxon>
        <taxon>Exobasidiomycetes</taxon>
        <taxon>Tilletiales</taxon>
        <taxon>Tilletiaceae</taxon>
        <taxon>Tilletia</taxon>
    </lineage>
</organism>
<proteinExistence type="predicted"/>
<dbReference type="Proteomes" id="UP001176521">
    <property type="component" value="Unassembled WGS sequence"/>
</dbReference>
<evidence type="ECO:0008006" key="3">
    <source>
        <dbReference type="Google" id="ProtNLM"/>
    </source>
</evidence>
<dbReference type="SUPFAM" id="SSF48452">
    <property type="entry name" value="TPR-like"/>
    <property type="match status" value="1"/>
</dbReference>
<sequence length="1075" mass="118081">MDDIDNSIGSSNTALDSEDEVDALDVLKPVVLPNRFLSDNGHAASDHFISTLYPERDFSKIHGPPDLIALIRDLAPLLPRHEAPWGDGVDLAERILTRCWRFKPIKQYCNTFTTIALKLWIDIKNDPAALKDVKTPGTPTHFFLSQASQLIRLFRRRVNAYVADSVPKRSRKRTELIVTLTTHVRDLREIARDARKKLGFNHKVLQHHPTTGTSTAAKYVAAVMRTARARYHADAEMIHHGYPDVLTIEPMFYFMRYINLEDVRSQAKPAPKRSLTDANGDGAIVEENASQEDIEEAAASRKTASAAATLYKYTNRIAVERRSSRLAFANPEQITSYKNSLSAIMHQWFQLVLARKDILEVTAHRPLLQLVLMLFVQAGFFAPATGIAELLVLAYRDESALNPKSRVKSLSLCTALGVFAICAIKSNRHLDAVLATENALNTLRPLYKKKMTGSSLVMGYLRTIYSQALLALSDSAANEAIGLFLRRKAYIVACWGVASLRKALELVPTRIDIKGTIAEALRTRAAAAKVICDRIAVLKLGHPTDVPLPIKPTNKPECCSNLTAEESQYLHTIIVDPAIQASSTYVHSSTEAIEIARAMAEQEPRRYTVMLAEYLRWKARLLRDSDVHGNGKYGSTRPEIVALREAEAIHRRLSETFPSHFDPHLAHTHAELGLRYHWEGRANDAAGAFSKATEFGTALPPPGASLPAHLDSQLSHWRGFPLLCSVTLAHAVVLAEREQPEAALNEAQMADNLVRHLCKGKKMYRYTLNHFLARVHATKAYAKWMLGEPKKAREWLLAALDTLRRQHKIQVAHEEKHGISPPLHPSLKHQHKDGTADITPLYVLVLAWLAGVNCALGDPTGALGEVQTALELARSLKVVKRESDDGDDSGVGIGIGMAFKPKSESGTGSAAPTMIAAWREYEPVSRLVPHVIAIHAGISFELGRHDEASARADECLALAREMKKREVSVVGAVGAAAALKGGEAGAASAPVPPPAPAADLSLESTSGAGGAWVDAPTYKTALLIKMRVLELAEQPLEAAKLGAEAEVLPAKGFWDQLQQCTLYDEVNISIPNPSK</sequence>